<organism evidence="1 2">
    <name type="scientific">Deinococcus cavernae</name>
    <dbReference type="NCBI Taxonomy" id="2320857"/>
    <lineage>
        <taxon>Bacteria</taxon>
        <taxon>Thermotogati</taxon>
        <taxon>Deinococcota</taxon>
        <taxon>Deinococci</taxon>
        <taxon>Deinococcales</taxon>
        <taxon>Deinococcaceae</taxon>
        <taxon>Deinococcus</taxon>
    </lineage>
</organism>
<reference evidence="1 2" key="1">
    <citation type="submission" date="2018-09" db="EMBL/GenBank/DDBJ databases">
        <authorList>
            <person name="Zhu H."/>
        </authorList>
    </citation>
    <scope>NUCLEOTIDE SEQUENCE [LARGE SCALE GENOMIC DNA]</scope>
    <source>
        <strain evidence="1 2">K2S05-167</strain>
    </source>
</reference>
<gene>
    <name evidence="1" type="ORF">D3875_01975</name>
</gene>
<dbReference type="RefSeq" id="WP_119760584.1">
    <property type="nucleotide sequence ID" value="NZ_QYUJ01000006.1"/>
</dbReference>
<accession>A0A418VGT4</accession>
<sequence>MTEYTEPPQVMALSAAAGLTLDRPRAAALLPLVNDLLAGQRRLAALKLGRASPLEPLWPVGRRPT</sequence>
<dbReference type="EMBL" id="QYUJ01000006">
    <property type="protein sequence ID" value="RJF75289.1"/>
    <property type="molecule type" value="Genomic_DNA"/>
</dbReference>
<comment type="caution">
    <text evidence="1">The sequence shown here is derived from an EMBL/GenBank/DDBJ whole genome shotgun (WGS) entry which is preliminary data.</text>
</comment>
<dbReference type="AlphaFoldDB" id="A0A418VGT4"/>
<proteinExistence type="predicted"/>
<protein>
    <submittedName>
        <fullName evidence="1">Uncharacterized protein</fullName>
    </submittedName>
</protein>
<evidence type="ECO:0000313" key="1">
    <source>
        <dbReference type="EMBL" id="RJF75289.1"/>
    </source>
</evidence>
<dbReference type="Proteomes" id="UP000286287">
    <property type="component" value="Unassembled WGS sequence"/>
</dbReference>
<evidence type="ECO:0000313" key="2">
    <source>
        <dbReference type="Proteomes" id="UP000286287"/>
    </source>
</evidence>
<keyword evidence="2" id="KW-1185">Reference proteome</keyword>
<name>A0A418VGT4_9DEIO</name>